<gene>
    <name evidence="2" type="ORF">QTP81_14000</name>
</gene>
<dbReference type="PANTHER" id="PTHR43792">
    <property type="entry name" value="GNAT FAMILY, PUTATIVE (AFU_ORTHOLOGUE AFUA_3G00765)-RELATED-RELATED"/>
    <property type="match status" value="1"/>
</dbReference>
<comment type="caution">
    <text evidence="2">The sequence shown here is derived from an EMBL/GenBank/DDBJ whole genome shotgun (WGS) entry which is preliminary data.</text>
</comment>
<dbReference type="InterPro" id="IPR016181">
    <property type="entry name" value="Acyl_CoA_acyltransferase"/>
</dbReference>
<dbReference type="InterPro" id="IPR051531">
    <property type="entry name" value="N-acetyltransferase"/>
</dbReference>
<dbReference type="RefSeq" id="WP_289366364.1">
    <property type="nucleotide sequence ID" value="NZ_JAUCBP010000012.1"/>
</dbReference>
<dbReference type="Pfam" id="PF13302">
    <property type="entry name" value="Acetyltransf_3"/>
    <property type="match status" value="1"/>
</dbReference>
<feature type="domain" description="N-acetyltransferase" evidence="1">
    <location>
        <begin position="3"/>
        <end position="161"/>
    </location>
</feature>
<sequence>MSLVIRQITSADAEFVLALLNDPAWLRYIGDRKVRSIEDAAAYIDNVFTKQYTASGLGTFVIEEQGTQTPVGVCSLLQREHLPGPDVGFALLPKFRGKGIINRAISQMLNRPEVKQISNLYAQTLPQNSDSIRCIKRLGFEFERQLESADEILNLYRLKRDN</sequence>
<dbReference type="EMBL" id="JAUCBP010000012">
    <property type="protein sequence ID" value="MDM7861710.1"/>
    <property type="molecule type" value="Genomic_DNA"/>
</dbReference>
<evidence type="ECO:0000313" key="2">
    <source>
        <dbReference type="EMBL" id="MDM7861710.1"/>
    </source>
</evidence>
<dbReference type="InterPro" id="IPR000182">
    <property type="entry name" value="GNAT_dom"/>
</dbReference>
<accession>A0ABT7SZV4</accession>
<dbReference type="PROSITE" id="PS51186">
    <property type="entry name" value="GNAT"/>
    <property type="match status" value="1"/>
</dbReference>
<evidence type="ECO:0000313" key="3">
    <source>
        <dbReference type="Proteomes" id="UP001234343"/>
    </source>
</evidence>
<dbReference type="Proteomes" id="UP001234343">
    <property type="component" value="Unassembled WGS sequence"/>
</dbReference>
<dbReference type="SUPFAM" id="SSF55729">
    <property type="entry name" value="Acyl-CoA N-acyltransferases (Nat)"/>
    <property type="match status" value="1"/>
</dbReference>
<evidence type="ECO:0000259" key="1">
    <source>
        <dbReference type="PROSITE" id="PS51186"/>
    </source>
</evidence>
<organism evidence="2 3">
    <name type="scientific">Alteromonas arenosi</name>
    <dbReference type="NCBI Taxonomy" id="3055817"/>
    <lineage>
        <taxon>Bacteria</taxon>
        <taxon>Pseudomonadati</taxon>
        <taxon>Pseudomonadota</taxon>
        <taxon>Gammaproteobacteria</taxon>
        <taxon>Alteromonadales</taxon>
        <taxon>Alteromonadaceae</taxon>
        <taxon>Alteromonas/Salinimonas group</taxon>
        <taxon>Alteromonas</taxon>
    </lineage>
</organism>
<dbReference type="PANTHER" id="PTHR43792:SF1">
    <property type="entry name" value="N-ACETYLTRANSFERASE DOMAIN-CONTAINING PROTEIN"/>
    <property type="match status" value="1"/>
</dbReference>
<name>A0ABT7SZV4_9ALTE</name>
<proteinExistence type="predicted"/>
<keyword evidence="3" id="KW-1185">Reference proteome</keyword>
<protein>
    <submittedName>
        <fullName evidence="2">GNAT family N-acetyltransferase</fullName>
    </submittedName>
</protein>
<dbReference type="Gene3D" id="3.40.630.30">
    <property type="match status" value="1"/>
</dbReference>
<reference evidence="2 3" key="1">
    <citation type="submission" date="2023-06" db="EMBL/GenBank/DDBJ databases">
        <title>Alteromonas sp. ASW11-36 isolated from intertidal sand.</title>
        <authorList>
            <person name="Li Y."/>
        </authorList>
    </citation>
    <scope>NUCLEOTIDE SEQUENCE [LARGE SCALE GENOMIC DNA]</scope>
    <source>
        <strain evidence="2 3">ASW11-36</strain>
    </source>
</reference>